<evidence type="ECO:0000313" key="15">
    <source>
        <dbReference type="Proteomes" id="UP000078397"/>
    </source>
</evidence>
<dbReference type="Pfam" id="PF00067">
    <property type="entry name" value="p450"/>
    <property type="match status" value="1"/>
</dbReference>
<protein>
    <submittedName>
        <fullName evidence="14">Benzoate 4-monooxygenase cytochrome P450</fullName>
    </submittedName>
</protein>
<feature type="binding site" description="axial binding residue" evidence="12">
    <location>
        <position position="455"/>
    </location>
    <ligand>
        <name>heme</name>
        <dbReference type="ChEBI" id="CHEBI:30413"/>
    </ligand>
    <ligandPart>
        <name>Fe</name>
        <dbReference type="ChEBI" id="CHEBI:18248"/>
    </ligandPart>
</feature>
<keyword evidence="4 12" id="KW-0349">Heme</keyword>
<evidence type="ECO:0000256" key="8">
    <source>
        <dbReference type="ARBA" id="ARBA00023002"/>
    </source>
</evidence>
<evidence type="ECO:0000256" key="13">
    <source>
        <dbReference type="RuleBase" id="RU000461"/>
    </source>
</evidence>
<organism evidence="14 15">
    <name type="scientific">Pochonia chlamydosporia 170</name>
    <dbReference type="NCBI Taxonomy" id="1380566"/>
    <lineage>
        <taxon>Eukaryota</taxon>
        <taxon>Fungi</taxon>
        <taxon>Dikarya</taxon>
        <taxon>Ascomycota</taxon>
        <taxon>Pezizomycotina</taxon>
        <taxon>Sordariomycetes</taxon>
        <taxon>Hypocreomycetidae</taxon>
        <taxon>Hypocreales</taxon>
        <taxon>Clavicipitaceae</taxon>
        <taxon>Pochonia</taxon>
    </lineage>
</organism>
<dbReference type="SUPFAM" id="SSF48264">
    <property type="entry name" value="Cytochrome P450"/>
    <property type="match status" value="1"/>
</dbReference>
<dbReference type="EMBL" id="LSBJ02000014">
    <property type="protein sequence ID" value="OAQ58694.1"/>
    <property type="molecule type" value="Genomic_DNA"/>
</dbReference>
<dbReference type="InterPro" id="IPR050121">
    <property type="entry name" value="Cytochrome_P450_monoxygenase"/>
</dbReference>
<comment type="subcellular location">
    <subcellularLocation>
        <location evidence="2">Membrane</location>
    </subcellularLocation>
</comment>
<keyword evidence="11" id="KW-0472">Membrane</keyword>
<dbReference type="GeneID" id="28856614"/>
<evidence type="ECO:0000256" key="3">
    <source>
        <dbReference type="ARBA" id="ARBA00010617"/>
    </source>
</evidence>
<comment type="caution">
    <text evidence="14">The sequence shown here is derived from an EMBL/GenBank/DDBJ whole genome shotgun (WGS) entry which is preliminary data.</text>
</comment>
<dbReference type="InterPro" id="IPR002401">
    <property type="entry name" value="Cyt_P450_E_grp-I"/>
</dbReference>
<dbReference type="PANTHER" id="PTHR24305:SF161">
    <property type="entry name" value="P450, PUTATIVE (EUROFUNG)-RELATED"/>
    <property type="match status" value="1"/>
</dbReference>
<dbReference type="InterPro" id="IPR017972">
    <property type="entry name" value="Cyt_P450_CS"/>
</dbReference>
<evidence type="ECO:0000313" key="14">
    <source>
        <dbReference type="EMBL" id="OAQ58694.1"/>
    </source>
</evidence>
<gene>
    <name evidence="14" type="ORF">VFPPC_14852</name>
</gene>
<comment type="cofactor">
    <cofactor evidence="1 12">
        <name>heme</name>
        <dbReference type="ChEBI" id="CHEBI:30413"/>
    </cofactor>
</comment>
<dbReference type="FunFam" id="1.10.630.10:FF:000158">
    <property type="entry name" value="Cytochrome P450, putative (Eurofung)"/>
    <property type="match status" value="1"/>
</dbReference>
<dbReference type="RefSeq" id="XP_018136813.1">
    <property type="nucleotide sequence ID" value="XM_018292620.1"/>
</dbReference>
<dbReference type="STRING" id="1380566.A0A179EZS4"/>
<dbReference type="InterPro" id="IPR001128">
    <property type="entry name" value="Cyt_P450"/>
</dbReference>
<dbReference type="CDD" id="cd11058">
    <property type="entry name" value="CYP60B-like"/>
    <property type="match status" value="1"/>
</dbReference>
<dbReference type="PROSITE" id="PS00086">
    <property type="entry name" value="CYTOCHROME_P450"/>
    <property type="match status" value="1"/>
</dbReference>
<keyword evidence="5" id="KW-0812">Transmembrane</keyword>
<dbReference type="GO" id="GO:0004497">
    <property type="term" value="F:monooxygenase activity"/>
    <property type="evidence" value="ECO:0007669"/>
    <property type="project" value="UniProtKB-KW"/>
</dbReference>
<sequence>MQFAILFLVTALWIVYKVALWAVHPLRKFPGPLSASFSNVCVTNYYDLIRTQNSRKGQTLYSWNFLSGRQPYRQLELHEKYGPIVRVAPNELSFNTASSWRDIYGVRKDAGVFVKSLFYDGGNFAAEALSIVSERDPKNHAEMRRYLSSAFSDRSIKSQEPLIAECVDRFVEKLAETGQNDEGTDFTMWYNLTTFDIIGSLAFGQDFGCVESGKHHFWVAIVTKSLRLGALADCFRRFPAVATIFQIVFSSMIKKLMAENRAHQRHTMDLVQKVLLFSRLASHSDRPDFLTKIIEARKEANISDVQIAAHSSDFVIAGSETPATTLACMTYYLAKNPKMQQQLQEEVRSSFQKYEDITAATTATLPYLKAVAQEAMRIYPPLPFALPRTVPNGGATIDGYFVPEGITVSTSPFAASMATSNFEEPWEFRPERWLEPNPKDQLEASQPFSHGTRACMGRTLGWMELQTIMAKVIYRYDLELADEKLDWQKESRMHTLWEKPPLMVKVRPYQK</sequence>
<dbReference type="AlphaFoldDB" id="A0A179EZS4"/>
<dbReference type="PANTHER" id="PTHR24305">
    <property type="entry name" value="CYTOCHROME P450"/>
    <property type="match status" value="1"/>
</dbReference>
<evidence type="ECO:0000256" key="10">
    <source>
        <dbReference type="ARBA" id="ARBA00023033"/>
    </source>
</evidence>
<dbReference type="Gene3D" id="1.10.630.10">
    <property type="entry name" value="Cytochrome P450"/>
    <property type="match status" value="1"/>
</dbReference>
<keyword evidence="7" id="KW-1133">Transmembrane helix</keyword>
<keyword evidence="15" id="KW-1185">Reference proteome</keyword>
<comment type="similarity">
    <text evidence="3 13">Belongs to the cytochrome P450 family.</text>
</comment>
<evidence type="ECO:0000256" key="7">
    <source>
        <dbReference type="ARBA" id="ARBA00022989"/>
    </source>
</evidence>
<dbReference type="OrthoDB" id="1470350at2759"/>
<dbReference type="GO" id="GO:0020037">
    <property type="term" value="F:heme binding"/>
    <property type="evidence" value="ECO:0007669"/>
    <property type="project" value="InterPro"/>
</dbReference>
<proteinExistence type="inferred from homology"/>
<accession>A0A179EZS4</accession>
<dbReference type="InterPro" id="IPR036396">
    <property type="entry name" value="Cyt_P450_sf"/>
</dbReference>
<dbReference type="GO" id="GO:0016705">
    <property type="term" value="F:oxidoreductase activity, acting on paired donors, with incorporation or reduction of molecular oxygen"/>
    <property type="evidence" value="ECO:0007669"/>
    <property type="project" value="InterPro"/>
</dbReference>
<dbReference type="PRINTS" id="PR00463">
    <property type="entry name" value="EP450I"/>
</dbReference>
<evidence type="ECO:0000256" key="5">
    <source>
        <dbReference type="ARBA" id="ARBA00022692"/>
    </source>
</evidence>
<dbReference type="Proteomes" id="UP000078397">
    <property type="component" value="Unassembled WGS sequence"/>
</dbReference>
<keyword evidence="10 13" id="KW-0503">Monooxygenase</keyword>
<evidence type="ECO:0000256" key="4">
    <source>
        <dbReference type="ARBA" id="ARBA00022617"/>
    </source>
</evidence>
<evidence type="ECO:0000256" key="2">
    <source>
        <dbReference type="ARBA" id="ARBA00004370"/>
    </source>
</evidence>
<dbReference type="GO" id="GO:0005506">
    <property type="term" value="F:iron ion binding"/>
    <property type="evidence" value="ECO:0007669"/>
    <property type="project" value="InterPro"/>
</dbReference>
<evidence type="ECO:0000256" key="6">
    <source>
        <dbReference type="ARBA" id="ARBA00022723"/>
    </source>
</evidence>
<name>A0A179EZS4_METCM</name>
<dbReference type="GO" id="GO:0016020">
    <property type="term" value="C:membrane"/>
    <property type="evidence" value="ECO:0007669"/>
    <property type="project" value="UniProtKB-SubCell"/>
</dbReference>
<keyword evidence="8 13" id="KW-0560">Oxidoreductase</keyword>
<dbReference type="KEGG" id="pchm:VFPPC_14852"/>
<keyword evidence="6 12" id="KW-0479">Metal-binding</keyword>
<evidence type="ECO:0000256" key="9">
    <source>
        <dbReference type="ARBA" id="ARBA00023004"/>
    </source>
</evidence>
<reference evidence="14 15" key="1">
    <citation type="journal article" date="2016" name="PLoS Pathog.">
        <title>Biosynthesis of antibiotic leucinostatins in bio-control fungus Purpureocillium lilacinum and their inhibition on phytophthora revealed by genome mining.</title>
        <authorList>
            <person name="Wang G."/>
            <person name="Liu Z."/>
            <person name="Lin R."/>
            <person name="Li E."/>
            <person name="Mao Z."/>
            <person name="Ling J."/>
            <person name="Yang Y."/>
            <person name="Yin W.B."/>
            <person name="Xie B."/>
        </authorList>
    </citation>
    <scope>NUCLEOTIDE SEQUENCE [LARGE SCALE GENOMIC DNA]</scope>
    <source>
        <strain evidence="14">170</strain>
    </source>
</reference>
<dbReference type="PRINTS" id="PR00385">
    <property type="entry name" value="P450"/>
</dbReference>
<evidence type="ECO:0000256" key="11">
    <source>
        <dbReference type="ARBA" id="ARBA00023136"/>
    </source>
</evidence>
<keyword evidence="9 12" id="KW-0408">Iron</keyword>
<evidence type="ECO:0000256" key="12">
    <source>
        <dbReference type="PIRSR" id="PIRSR602401-1"/>
    </source>
</evidence>
<evidence type="ECO:0000256" key="1">
    <source>
        <dbReference type="ARBA" id="ARBA00001971"/>
    </source>
</evidence>